<evidence type="ECO:0000313" key="6">
    <source>
        <dbReference type="EMBL" id="QPM92354.1"/>
    </source>
</evidence>
<gene>
    <name evidence="6" type="primary">araB_1</name>
    <name evidence="6" type="ORF">PSAL_036180</name>
</gene>
<dbReference type="Pfam" id="PF02782">
    <property type="entry name" value="FGGY_C"/>
    <property type="match status" value="1"/>
</dbReference>
<keyword evidence="7" id="KW-1185">Reference proteome</keyword>
<dbReference type="InterPro" id="IPR000577">
    <property type="entry name" value="Carb_kinase_FGGY"/>
</dbReference>
<keyword evidence="6" id="KW-0614">Plasmid</keyword>
<dbReference type="GO" id="GO:0008741">
    <property type="term" value="F:ribulokinase activity"/>
    <property type="evidence" value="ECO:0007669"/>
    <property type="project" value="UniProtKB-EC"/>
</dbReference>
<dbReference type="InterPro" id="IPR043129">
    <property type="entry name" value="ATPase_NBD"/>
</dbReference>
<dbReference type="InterPro" id="IPR018485">
    <property type="entry name" value="FGGY_C"/>
</dbReference>
<keyword evidence="3 6" id="KW-0418">Kinase</keyword>
<dbReference type="SUPFAM" id="SSF53067">
    <property type="entry name" value="Actin-like ATPase domain"/>
    <property type="match status" value="2"/>
</dbReference>
<dbReference type="Proteomes" id="UP000283786">
    <property type="component" value="Plasmid p202"/>
</dbReference>
<name>A0A418SD09_9RHOB</name>
<dbReference type="GO" id="GO:0019150">
    <property type="term" value="F:D-ribulokinase activity"/>
    <property type="evidence" value="ECO:0007669"/>
    <property type="project" value="TreeGrafter"/>
</dbReference>
<evidence type="ECO:0000256" key="2">
    <source>
        <dbReference type="ARBA" id="ARBA00022679"/>
    </source>
</evidence>
<evidence type="ECO:0000259" key="4">
    <source>
        <dbReference type="Pfam" id="PF00370"/>
    </source>
</evidence>
<proteinExistence type="inferred from homology"/>
<dbReference type="OrthoDB" id="9805576at2"/>
<organism evidence="6 7">
    <name type="scientific">Pseudooceanicola algae</name>
    <dbReference type="NCBI Taxonomy" id="1537215"/>
    <lineage>
        <taxon>Bacteria</taxon>
        <taxon>Pseudomonadati</taxon>
        <taxon>Pseudomonadota</taxon>
        <taxon>Alphaproteobacteria</taxon>
        <taxon>Rhodobacterales</taxon>
        <taxon>Paracoccaceae</taxon>
        <taxon>Pseudooceanicola</taxon>
    </lineage>
</organism>
<dbReference type="CDD" id="cd07782">
    <property type="entry name" value="ASKHA_NBD_FGGY_D-RBK"/>
    <property type="match status" value="1"/>
</dbReference>
<dbReference type="InterPro" id="IPR018484">
    <property type="entry name" value="FGGY_N"/>
</dbReference>
<feature type="domain" description="Carbohydrate kinase FGGY N-terminal" evidence="4">
    <location>
        <begin position="4"/>
        <end position="264"/>
    </location>
</feature>
<sequence>MTHYIGIDVGTGSARAGVFDGAGTLLGAGSAGISTLRPRPDFAQQSSAGIWAAVCASVRAAIAQAGVSPATVRGLGFDATCSLVVSDARGAPVSVDPDGAAGQDVMLWMDHRAIADAEAINAIGGAPLAHVGGRISPEMELPKLRWLKRALPDAWGQAAQFWDLPDWLVHRATGGQVRSLCSTVCKWSYLGHKGTAGEGWDDDFLTAIGLQELTRDNHAAIGADLAAPGAFCGGLTDRAATELGLPAGTAVAASMIDAHAGALGTLGLGIETGQGLETRLAVIAGTSTCHIAVSEQARFVPGVWGPYHGAVLPDLWALEGGQSAAGALMDAVVARHAASADLAGQAGGTRIATLIEAHLAGMSGETATLTADRHVLPDFHGNRSPLAEPWRKGAISGLTLAGDADDLALDYLATVQALAYGTRHILEAMRAKGAQIDTLVVSGGLARNALYLREHADATGCRVLVPEGEEPVLLGSAMLGAVAAGDQPDTRAAMTAMAGGFRVILPRGGAIGSYHDRKYRVMRRMQDDHAAYRSLMAPRGAQSPSDTEGPSS</sequence>
<dbReference type="PIRSF" id="PIRSF000538">
    <property type="entry name" value="GlpK"/>
    <property type="match status" value="1"/>
</dbReference>
<reference evidence="6 7" key="1">
    <citation type="submission" date="2020-08" db="EMBL/GenBank/DDBJ databases">
        <title>Genome sequence of Rhodobacteraceae bacterium Lw-13e.</title>
        <authorList>
            <person name="Poehlein A."/>
            <person name="Wolter L."/>
            <person name="Daniel R."/>
            <person name="Brinkhoff T."/>
        </authorList>
    </citation>
    <scope>NUCLEOTIDE SEQUENCE [LARGE SCALE GENOMIC DNA]</scope>
    <source>
        <strain evidence="6 7">Lw-13e</strain>
        <plasmid evidence="6 7">p202</plasmid>
    </source>
</reference>
<dbReference type="NCBIfam" id="TIGR01315">
    <property type="entry name" value="5C_CHO_kinase"/>
    <property type="match status" value="1"/>
</dbReference>
<dbReference type="Pfam" id="PF00370">
    <property type="entry name" value="FGGY_N"/>
    <property type="match status" value="1"/>
</dbReference>
<dbReference type="InterPro" id="IPR006003">
    <property type="entry name" value="FGGY_RbtK-like"/>
</dbReference>
<dbReference type="Gene3D" id="3.30.420.40">
    <property type="match status" value="1"/>
</dbReference>
<comment type="similarity">
    <text evidence="1">Belongs to the FGGY kinase family.</text>
</comment>
<geneLocation type="plasmid" evidence="6 7">
    <name>p202</name>
</geneLocation>
<dbReference type="PANTHER" id="PTHR43435:SF4">
    <property type="entry name" value="FGGY CARBOHYDRATE KINASE DOMAIN-CONTAINING PROTEIN"/>
    <property type="match status" value="1"/>
</dbReference>
<dbReference type="KEGG" id="palw:PSAL_036180"/>
<accession>A0A418SD09</accession>
<keyword evidence="2 6" id="KW-0808">Transferase</keyword>
<dbReference type="RefSeq" id="WP_119840471.1">
    <property type="nucleotide sequence ID" value="NZ_CP060437.1"/>
</dbReference>
<evidence type="ECO:0000313" key="7">
    <source>
        <dbReference type="Proteomes" id="UP000283786"/>
    </source>
</evidence>
<protein>
    <submittedName>
        <fullName evidence="6">Ribulokinase</fullName>
        <ecNumber evidence="6">2.7.1.16</ecNumber>
    </submittedName>
</protein>
<evidence type="ECO:0000259" key="5">
    <source>
        <dbReference type="Pfam" id="PF02782"/>
    </source>
</evidence>
<dbReference type="PANTHER" id="PTHR43435">
    <property type="entry name" value="RIBULOKINASE"/>
    <property type="match status" value="1"/>
</dbReference>
<dbReference type="EC" id="2.7.1.16" evidence="6"/>
<feature type="domain" description="Carbohydrate kinase FGGY C-terminal" evidence="5">
    <location>
        <begin position="280"/>
        <end position="484"/>
    </location>
</feature>
<dbReference type="AlphaFoldDB" id="A0A418SD09"/>
<dbReference type="GO" id="GO:0005737">
    <property type="term" value="C:cytoplasm"/>
    <property type="evidence" value="ECO:0007669"/>
    <property type="project" value="TreeGrafter"/>
</dbReference>
<evidence type="ECO:0000256" key="3">
    <source>
        <dbReference type="ARBA" id="ARBA00022777"/>
    </source>
</evidence>
<dbReference type="GO" id="GO:0019321">
    <property type="term" value="P:pentose metabolic process"/>
    <property type="evidence" value="ECO:0007669"/>
    <property type="project" value="TreeGrafter"/>
</dbReference>
<evidence type="ECO:0000256" key="1">
    <source>
        <dbReference type="ARBA" id="ARBA00009156"/>
    </source>
</evidence>
<dbReference type="EMBL" id="CP060437">
    <property type="protein sequence ID" value="QPM92354.1"/>
    <property type="molecule type" value="Genomic_DNA"/>
</dbReference>
<dbReference type="Gene3D" id="1.20.58.2240">
    <property type="match status" value="1"/>
</dbReference>